<feature type="transmembrane region" description="Helical" evidence="1">
    <location>
        <begin position="6"/>
        <end position="26"/>
    </location>
</feature>
<organism evidence="3 4">
    <name type="scientific">Candidatus Lloydbacteria bacterium RIFCSPHIGHO2_02_FULL_54_17</name>
    <dbReference type="NCBI Taxonomy" id="1798664"/>
    <lineage>
        <taxon>Bacteria</taxon>
        <taxon>Candidatus Lloydiibacteriota</taxon>
    </lineage>
</organism>
<reference evidence="3 4" key="1">
    <citation type="journal article" date="2016" name="Nat. Commun.">
        <title>Thousands of microbial genomes shed light on interconnected biogeochemical processes in an aquifer system.</title>
        <authorList>
            <person name="Anantharaman K."/>
            <person name="Brown C.T."/>
            <person name="Hug L.A."/>
            <person name="Sharon I."/>
            <person name="Castelle C.J."/>
            <person name="Probst A.J."/>
            <person name="Thomas B.C."/>
            <person name="Singh A."/>
            <person name="Wilkins M.J."/>
            <person name="Karaoz U."/>
            <person name="Brodie E.L."/>
            <person name="Williams K.H."/>
            <person name="Hubbard S.S."/>
            <person name="Banfield J.F."/>
        </authorList>
    </citation>
    <scope>NUCLEOTIDE SEQUENCE [LARGE SCALE GENOMIC DNA]</scope>
</reference>
<evidence type="ECO:0000313" key="3">
    <source>
        <dbReference type="EMBL" id="OGZ12338.1"/>
    </source>
</evidence>
<keyword evidence="1" id="KW-0472">Membrane</keyword>
<feature type="domain" description="DUF4015" evidence="2">
    <location>
        <begin position="73"/>
        <end position="340"/>
    </location>
</feature>
<dbReference type="InterPro" id="IPR025275">
    <property type="entry name" value="DUF4015"/>
</dbReference>
<name>A0A1G2DHQ4_9BACT</name>
<gene>
    <name evidence="3" type="ORF">A3C93_03430</name>
</gene>
<dbReference type="Proteomes" id="UP000178636">
    <property type="component" value="Unassembled WGS sequence"/>
</dbReference>
<dbReference type="Pfam" id="PF13200">
    <property type="entry name" value="DUF4015"/>
    <property type="match status" value="2"/>
</dbReference>
<dbReference type="STRING" id="1798664.A3C93_03430"/>
<dbReference type="SUPFAM" id="SSF51445">
    <property type="entry name" value="(Trans)glycosidases"/>
    <property type="match status" value="1"/>
</dbReference>
<keyword evidence="1" id="KW-1133">Transmembrane helix</keyword>
<proteinExistence type="predicted"/>
<protein>
    <recommendedName>
        <fullName evidence="2">DUF4015 domain-containing protein</fullName>
    </recommendedName>
</protein>
<evidence type="ECO:0000256" key="1">
    <source>
        <dbReference type="SAM" id="Phobius"/>
    </source>
</evidence>
<accession>A0A1G2DHQ4</accession>
<evidence type="ECO:0000259" key="2">
    <source>
        <dbReference type="Pfam" id="PF13200"/>
    </source>
</evidence>
<evidence type="ECO:0000313" key="4">
    <source>
        <dbReference type="Proteomes" id="UP000178636"/>
    </source>
</evidence>
<dbReference type="EMBL" id="MHLO01000020">
    <property type="protein sequence ID" value="OGZ12338.1"/>
    <property type="molecule type" value="Genomic_DNA"/>
</dbReference>
<feature type="domain" description="DUF4015" evidence="2">
    <location>
        <begin position="364"/>
        <end position="409"/>
    </location>
</feature>
<keyword evidence="1" id="KW-0812">Transmembrane</keyword>
<dbReference type="AlphaFoldDB" id="A0A1G2DHQ4"/>
<dbReference type="InterPro" id="IPR017853">
    <property type="entry name" value="GH"/>
</dbReference>
<comment type="caution">
    <text evidence="3">The sequence shown here is derived from an EMBL/GenBank/DDBJ whole genome shotgun (WGS) entry which is preliminary data.</text>
</comment>
<sequence>MNDKILIRHLLVALFIGGGFLFAVIFPASHVSYDRMAVMATTASSIVPSVSAPDAPPVFVVTHVASPRSVKAAYMTSCIASGKKLRAPLVQLLEETELNALIIDVKDYTGLISYKTGDDRFPLNTKGCYVPDMKEFIGELHEKGIYVIARVTVMQDATYPKSHPEAAVLRRSDGGLWKDKKGLTFVDPGATEYWEYMVDLGKISYATGFDEVNYDYIRFPSDGNMSDIKFVRTGTTTKAVMMKKFYAFLGGAMDSAGIPISGDLFGMTTTNTDDLNIGQILEDALLYFDFVAPMVYPSHYPPGFNGWKNPNLVPYEIIQFSMEKAVVRANKLEEKESGWVPPKVSTTPGAASSTPAFIPKGIYANKLRPWIQDFDYGKVYTEADVRAQKKAVYDTGLTSWMAWDPSNKYTPSAFDRD</sequence>